<dbReference type="GeneID" id="115753352"/>
<comment type="subcellular location">
    <subcellularLocation>
        <location evidence="1">Nucleus</location>
    </subcellularLocation>
</comment>
<evidence type="ECO:0000256" key="2">
    <source>
        <dbReference type="ARBA" id="ARBA00008018"/>
    </source>
</evidence>
<accession>A0A8B8QKV6</accession>
<dbReference type="GO" id="GO:0005634">
    <property type="term" value="C:nucleus"/>
    <property type="evidence" value="ECO:0007669"/>
    <property type="project" value="UniProtKB-SubCell"/>
</dbReference>
<dbReference type="KEGG" id="rarg:115753352"/>
<name>A0A8B8QKV6_9MYRT</name>
<dbReference type="RefSeq" id="XP_030547781.2">
    <property type="nucleotide sequence ID" value="XM_030691921.2"/>
</dbReference>
<keyword evidence="3" id="KW-0539">Nucleus</keyword>
<proteinExistence type="inferred from homology"/>
<evidence type="ECO:0000256" key="1">
    <source>
        <dbReference type="ARBA" id="ARBA00004123"/>
    </source>
</evidence>
<gene>
    <name evidence="6" type="primary">LOC115753352</name>
</gene>
<evidence type="ECO:0000259" key="4">
    <source>
        <dbReference type="Pfam" id="PF01918"/>
    </source>
</evidence>
<dbReference type="InterPro" id="IPR051958">
    <property type="entry name" value="Alba-like_NAB"/>
</dbReference>
<reference evidence="5" key="1">
    <citation type="submission" date="2025-05" db="UniProtKB">
        <authorList>
            <consortium name="RefSeq"/>
        </authorList>
    </citation>
    <scope>NUCLEOTIDE SEQUENCE [LARGE SCALE GENOMIC DNA]</scope>
</reference>
<dbReference type="SUPFAM" id="SSF82704">
    <property type="entry name" value="AlbA-like"/>
    <property type="match status" value="1"/>
</dbReference>
<dbReference type="Gene3D" id="3.30.110.20">
    <property type="entry name" value="Alba-like domain"/>
    <property type="match status" value="1"/>
</dbReference>
<comment type="similarity">
    <text evidence="2">Belongs to the histone-like Alba family.</text>
</comment>
<keyword evidence="5" id="KW-1185">Reference proteome</keyword>
<dbReference type="GO" id="GO:0003723">
    <property type="term" value="F:RNA binding"/>
    <property type="evidence" value="ECO:0007669"/>
    <property type="project" value="TreeGrafter"/>
</dbReference>
<evidence type="ECO:0000313" key="6">
    <source>
        <dbReference type="RefSeq" id="XP_030547781.2"/>
    </source>
</evidence>
<evidence type="ECO:0000256" key="3">
    <source>
        <dbReference type="ARBA" id="ARBA00023242"/>
    </source>
</evidence>
<dbReference type="Proteomes" id="UP000827889">
    <property type="component" value="Chromosome 1"/>
</dbReference>
<dbReference type="PANTHER" id="PTHR13516">
    <property type="entry name" value="RIBONUCLEASE P SUBUNIT P25"/>
    <property type="match status" value="1"/>
</dbReference>
<sequence length="203" mass="22115">MKERHMQEIVLKAMGQAISKTVAIAEIIKKRIPRLHQDTAISSVSITDVWEPIEEGLVPVEMTRHVSMISITLSTKELNMNSPGYQAPLHMEQAKPQTRYQQLQPQQRRTHMVGEEAGVEGEGGAGTGEDTEITKMDTFKIIVAMQTGTEEVAKAEAGATVALGMKGAGVEGAEAMDVVMEGWVVDLEVAATRRSRRSVSSSK</sequence>
<protein>
    <submittedName>
        <fullName evidence="6">Ribonuclease P protein subunit p25-like protein isoform X2</fullName>
    </submittedName>
</protein>
<dbReference type="PANTHER" id="PTHR13516:SF3">
    <property type="entry name" value="ALBA DNA_RNA-BINDING PROTEIN"/>
    <property type="match status" value="1"/>
</dbReference>
<dbReference type="AlphaFoldDB" id="A0A8B8QKV6"/>
<dbReference type="Pfam" id="PF01918">
    <property type="entry name" value="Alba"/>
    <property type="match status" value="1"/>
</dbReference>
<feature type="domain" description="DNA/RNA-binding protein Alba-like" evidence="4">
    <location>
        <begin position="7"/>
        <end position="43"/>
    </location>
</feature>
<dbReference type="InterPro" id="IPR036882">
    <property type="entry name" value="Alba-like_dom_sf"/>
</dbReference>
<reference evidence="6" key="2">
    <citation type="submission" date="2025-08" db="UniProtKB">
        <authorList>
            <consortium name="RefSeq"/>
        </authorList>
    </citation>
    <scope>IDENTIFICATION</scope>
    <source>
        <tissue evidence="6">Leaf</tissue>
    </source>
</reference>
<evidence type="ECO:0000313" key="5">
    <source>
        <dbReference type="Proteomes" id="UP000827889"/>
    </source>
</evidence>
<organism evidence="5 6">
    <name type="scientific">Rhodamnia argentea</name>
    <dbReference type="NCBI Taxonomy" id="178133"/>
    <lineage>
        <taxon>Eukaryota</taxon>
        <taxon>Viridiplantae</taxon>
        <taxon>Streptophyta</taxon>
        <taxon>Embryophyta</taxon>
        <taxon>Tracheophyta</taxon>
        <taxon>Spermatophyta</taxon>
        <taxon>Magnoliopsida</taxon>
        <taxon>eudicotyledons</taxon>
        <taxon>Gunneridae</taxon>
        <taxon>Pentapetalae</taxon>
        <taxon>rosids</taxon>
        <taxon>malvids</taxon>
        <taxon>Myrtales</taxon>
        <taxon>Myrtaceae</taxon>
        <taxon>Myrtoideae</taxon>
        <taxon>Myrteae</taxon>
        <taxon>Australasian group</taxon>
        <taxon>Rhodamnia</taxon>
    </lineage>
</organism>
<dbReference type="InterPro" id="IPR002775">
    <property type="entry name" value="DNA/RNA-bd_Alba-like"/>
</dbReference>